<proteinExistence type="predicted"/>
<keyword evidence="2" id="KW-0830">Ubiquinone</keyword>
<organism evidence="2 3">
    <name type="scientific">Algoriphagus faecimaris</name>
    <dbReference type="NCBI Taxonomy" id="686796"/>
    <lineage>
        <taxon>Bacteria</taxon>
        <taxon>Pseudomonadati</taxon>
        <taxon>Bacteroidota</taxon>
        <taxon>Cytophagia</taxon>
        <taxon>Cytophagales</taxon>
        <taxon>Cyclobacteriaceae</taxon>
        <taxon>Algoriphagus</taxon>
    </lineage>
</organism>
<gene>
    <name evidence="2" type="ORF">SAMN04488104_100430</name>
</gene>
<protein>
    <submittedName>
        <fullName evidence="2">Ubiquinone/menaquinone biosynthesis C-methylase UbiE</fullName>
    </submittedName>
</protein>
<dbReference type="GO" id="GO:0032259">
    <property type="term" value="P:methylation"/>
    <property type="evidence" value="ECO:0007669"/>
    <property type="project" value="UniProtKB-KW"/>
</dbReference>
<accession>A0A1G6NQJ3</accession>
<dbReference type="PANTHER" id="PTHR43861">
    <property type="entry name" value="TRANS-ACONITATE 2-METHYLTRANSFERASE-RELATED"/>
    <property type="match status" value="1"/>
</dbReference>
<dbReference type="EMBL" id="FNAC01000004">
    <property type="protein sequence ID" value="SDC70240.1"/>
    <property type="molecule type" value="Genomic_DNA"/>
</dbReference>
<dbReference type="InterPro" id="IPR013216">
    <property type="entry name" value="Methyltransf_11"/>
</dbReference>
<dbReference type="Pfam" id="PF08241">
    <property type="entry name" value="Methyltransf_11"/>
    <property type="match status" value="1"/>
</dbReference>
<dbReference type="GO" id="GO:0008757">
    <property type="term" value="F:S-adenosylmethionine-dependent methyltransferase activity"/>
    <property type="evidence" value="ECO:0007669"/>
    <property type="project" value="InterPro"/>
</dbReference>
<feature type="domain" description="Methyltransferase type 11" evidence="1">
    <location>
        <begin position="33"/>
        <end position="134"/>
    </location>
</feature>
<reference evidence="3" key="1">
    <citation type="submission" date="2016-10" db="EMBL/GenBank/DDBJ databases">
        <authorList>
            <person name="Varghese N."/>
            <person name="Submissions S."/>
        </authorList>
    </citation>
    <scope>NUCLEOTIDE SEQUENCE [LARGE SCALE GENOMIC DNA]</scope>
    <source>
        <strain evidence="3">DSM 23095</strain>
    </source>
</reference>
<dbReference type="STRING" id="686796.SAMN04488104_100430"/>
<evidence type="ECO:0000313" key="2">
    <source>
        <dbReference type="EMBL" id="SDC70240.1"/>
    </source>
</evidence>
<dbReference type="RefSeq" id="WP_087937946.1">
    <property type="nucleotide sequence ID" value="NZ_FNAC01000004.1"/>
</dbReference>
<evidence type="ECO:0000313" key="3">
    <source>
        <dbReference type="Proteomes" id="UP000199060"/>
    </source>
</evidence>
<keyword evidence="2" id="KW-0808">Transferase</keyword>
<dbReference type="PANTHER" id="PTHR43861:SF1">
    <property type="entry name" value="TRANS-ACONITATE 2-METHYLTRANSFERASE"/>
    <property type="match status" value="1"/>
</dbReference>
<dbReference type="InterPro" id="IPR029063">
    <property type="entry name" value="SAM-dependent_MTases_sf"/>
</dbReference>
<dbReference type="Gene3D" id="3.40.50.150">
    <property type="entry name" value="Vaccinia Virus protein VP39"/>
    <property type="match status" value="1"/>
</dbReference>
<sequence length="206" mass="23755">MEIDELNRLLGNVDNYLLDQILKGRFTKEMKILDAGCGEGRNTVYFINQGYSIFGIDPNDLAIQYCRYQAKSLDPNYDTHRFQLGRLEEIPFHNQAFDAVICSAVLHFAETVDNFWQMTREIHRVLKPGGIFWFRMCTGFGGILEKSQDLGAGKYLLPDESERFVLQTKELELLIQMGFEFVEAPKTVLVLDQREMGVFLLRKVGE</sequence>
<name>A0A1G6NQJ3_9BACT</name>
<dbReference type="SUPFAM" id="SSF53335">
    <property type="entry name" value="S-adenosyl-L-methionine-dependent methyltransferases"/>
    <property type="match status" value="1"/>
</dbReference>
<keyword evidence="3" id="KW-1185">Reference proteome</keyword>
<keyword evidence="2" id="KW-0489">Methyltransferase</keyword>
<dbReference type="OrthoDB" id="9804312at2"/>
<dbReference type="AlphaFoldDB" id="A0A1G6NQJ3"/>
<evidence type="ECO:0000259" key="1">
    <source>
        <dbReference type="Pfam" id="PF08241"/>
    </source>
</evidence>
<dbReference type="CDD" id="cd02440">
    <property type="entry name" value="AdoMet_MTases"/>
    <property type="match status" value="1"/>
</dbReference>
<dbReference type="Proteomes" id="UP000199060">
    <property type="component" value="Unassembled WGS sequence"/>
</dbReference>